<name>A0ABR3MKX3_9TELE</name>
<keyword evidence="2" id="KW-1185">Reference proteome</keyword>
<dbReference type="Proteomes" id="UP001558613">
    <property type="component" value="Unassembled WGS sequence"/>
</dbReference>
<protein>
    <submittedName>
        <fullName evidence="1">Uncharacterized protein</fullName>
    </submittedName>
</protein>
<evidence type="ECO:0000313" key="1">
    <source>
        <dbReference type="EMBL" id="KAL1265257.1"/>
    </source>
</evidence>
<dbReference type="EMBL" id="JAYMGO010000011">
    <property type="protein sequence ID" value="KAL1265257.1"/>
    <property type="molecule type" value="Genomic_DNA"/>
</dbReference>
<proteinExistence type="predicted"/>
<evidence type="ECO:0000313" key="2">
    <source>
        <dbReference type="Proteomes" id="UP001558613"/>
    </source>
</evidence>
<reference evidence="1 2" key="1">
    <citation type="submission" date="2023-09" db="EMBL/GenBank/DDBJ databases">
        <authorList>
            <person name="Wang M."/>
        </authorList>
    </citation>
    <scope>NUCLEOTIDE SEQUENCE [LARGE SCALE GENOMIC DNA]</scope>
    <source>
        <strain evidence="1">GT-2023</strain>
        <tissue evidence="1">Liver</tissue>
    </source>
</reference>
<organism evidence="1 2">
    <name type="scientific">Cirrhinus molitorella</name>
    <name type="common">mud carp</name>
    <dbReference type="NCBI Taxonomy" id="172907"/>
    <lineage>
        <taxon>Eukaryota</taxon>
        <taxon>Metazoa</taxon>
        <taxon>Chordata</taxon>
        <taxon>Craniata</taxon>
        <taxon>Vertebrata</taxon>
        <taxon>Euteleostomi</taxon>
        <taxon>Actinopterygii</taxon>
        <taxon>Neopterygii</taxon>
        <taxon>Teleostei</taxon>
        <taxon>Ostariophysi</taxon>
        <taxon>Cypriniformes</taxon>
        <taxon>Cyprinidae</taxon>
        <taxon>Labeoninae</taxon>
        <taxon>Labeonini</taxon>
        <taxon>Cirrhinus</taxon>
    </lineage>
</organism>
<gene>
    <name evidence="1" type="ORF">QQF64_003284</name>
</gene>
<comment type="caution">
    <text evidence="1">The sequence shown here is derived from an EMBL/GenBank/DDBJ whole genome shotgun (WGS) entry which is preliminary data.</text>
</comment>
<sequence length="146" mass="16158">MNPTPGETCRIVLVMTHFPKVVMGCESPLMRGYQHQLIRDSAAESLICAERDASGLCERDDSGLTPVGSAGRRIAAKLASLQSIEELLFPKAHRDVNAAHKPQKQRNAQIAFTDPEQSLHSGTHMSTSTRSQWFTMNDRHSDRCAI</sequence>
<accession>A0ABR3MKX3</accession>